<keyword evidence="3" id="KW-1185">Reference proteome</keyword>
<feature type="compositionally biased region" description="Polar residues" evidence="1">
    <location>
        <begin position="23"/>
        <end position="33"/>
    </location>
</feature>
<accession>A0AAD4QGP4</accession>
<dbReference type="EMBL" id="JAKELL010000006">
    <property type="protein sequence ID" value="KAH8998075.1"/>
    <property type="molecule type" value="Genomic_DNA"/>
</dbReference>
<sequence>MSEFRQVKARKTTSALSMLRKQAVQSTQFNNRGSAHHGVASTSTSTKKSAHSDRAPYTNPAGARIIPNNPRPLITSRPYSIAGVAGFHRGAKLPVYGASQPVRRNKPSPRKSAGGPRFHHLSKKSGGFPVSNQPRNGTAKGLARRSGAATRMTSSRKRDLRLLDQQRNQFDSAVYASVIFGKTPRNRRFVAAPESSSDEEKPTVKRPNNDVDAPPGRESGLVADDDDDDAPWRTMMAAFGTLSLSVAAAAHKRRLPFLRRVVKTSFRRRCQRTGIVLDPVSPPTQALTVLYKLAIDVSEDESDNDVTVYSVHKVKLAIDKLLCPLCDTLGGIHSKEMLEAHMEWDHSDVEASWRQKQGGNWELALELRGGEVDEWEGAESPLRQDFSYPPSPVRPLSPTDTLRGSSVGVGELPPPARETAEATEALEQHDFLKTYLFLSPASHRPSFVSAAVSGSAHRVPETGDPLGPLAVYPYLPTSGDDESLLFSCRPGGPRLFDLVSRFSASEYGLTSWSLIERDEELFEIDDVRDEEKAMQALWNRWIFFERRRYLLDPKKTTIAFVDKFLAVIIKTAGWKGMRVWLLLLAKHKYLTGDDVVAVMSYYETAAGIGPQPIATSVTDRRPT</sequence>
<feature type="compositionally biased region" description="Basic and acidic residues" evidence="1">
    <location>
        <begin position="198"/>
        <end position="209"/>
    </location>
</feature>
<dbReference type="AlphaFoldDB" id="A0AAD4QGP4"/>
<dbReference type="Proteomes" id="UP001201163">
    <property type="component" value="Unassembled WGS sequence"/>
</dbReference>
<protein>
    <submittedName>
        <fullName evidence="2">Uncharacterized protein</fullName>
    </submittedName>
</protein>
<gene>
    <name evidence="2" type="ORF">EDB92DRAFT_1323857</name>
</gene>
<evidence type="ECO:0000313" key="3">
    <source>
        <dbReference type="Proteomes" id="UP001201163"/>
    </source>
</evidence>
<feature type="region of interest" description="Disordered" evidence="1">
    <location>
        <begin position="189"/>
        <end position="229"/>
    </location>
</feature>
<comment type="caution">
    <text evidence="2">The sequence shown here is derived from an EMBL/GenBank/DDBJ whole genome shotgun (WGS) entry which is preliminary data.</text>
</comment>
<feature type="region of interest" description="Disordered" evidence="1">
    <location>
        <begin position="95"/>
        <end position="161"/>
    </location>
</feature>
<reference evidence="2" key="1">
    <citation type="submission" date="2022-01" db="EMBL/GenBank/DDBJ databases">
        <title>Comparative genomics reveals a dynamic genome evolution in the ectomycorrhizal milk-cap (Lactarius) mushrooms.</title>
        <authorList>
            <consortium name="DOE Joint Genome Institute"/>
            <person name="Lebreton A."/>
            <person name="Tang N."/>
            <person name="Kuo A."/>
            <person name="LaButti K."/>
            <person name="Drula E."/>
            <person name="Barry K."/>
            <person name="Clum A."/>
            <person name="Lipzen A."/>
            <person name="Mousain D."/>
            <person name="Ng V."/>
            <person name="Wang R."/>
            <person name="Wang X."/>
            <person name="Dai Y."/>
            <person name="Henrissat B."/>
            <person name="Grigoriev I.V."/>
            <person name="Guerin-Laguette A."/>
            <person name="Yu F."/>
            <person name="Martin F.M."/>
        </authorList>
    </citation>
    <scope>NUCLEOTIDE SEQUENCE</scope>
    <source>
        <strain evidence="2">QP</strain>
    </source>
</reference>
<feature type="region of interest" description="Disordered" evidence="1">
    <location>
        <begin position="1"/>
        <end position="70"/>
    </location>
</feature>
<feature type="region of interest" description="Disordered" evidence="1">
    <location>
        <begin position="378"/>
        <end position="415"/>
    </location>
</feature>
<evidence type="ECO:0000256" key="1">
    <source>
        <dbReference type="SAM" id="MobiDB-lite"/>
    </source>
</evidence>
<evidence type="ECO:0000313" key="2">
    <source>
        <dbReference type="EMBL" id="KAH8998075.1"/>
    </source>
</evidence>
<name>A0AAD4QGP4_9AGAM</name>
<proteinExistence type="predicted"/>
<organism evidence="2 3">
    <name type="scientific">Lactarius akahatsu</name>
    <dbReference type="NCBI Taxonomy" id="416441"/>
    <lineage>
        <taxon>Eukaryota</taxon>
        <taxon>Fungi</taxon>
        <taxon>Dikarya</taxon>
        <taxon>Basidiomycota</taxon>
        <taxon>Agaricomycotina</taxon>
        <taxon>Agaricomycetes</taxon>
        <taxon>Russulales</taxon>
        <taxon>Russulaceae</taxon>
        <taxon>Lactarius</taxon>
    </lineage>
</organism>